<dbReference type="CDD" id="cd20071">
    <property type="entry name" value="SET_SMYD"/>
    <property type="match status" value="1"/>
</dbReference>
<feature type="compositionally biased region" description="Polar residues" evidence="1">
    <location>
        <begin position="89"/>
        <end position="110"/>
    </location>
</feature>
<gene>
    <name evidence="3" type="ORF">F503_03020</name>
</gene>
<dbReference type="AlphaFoldDB" id="S3C357"/>
<name>S3C357_OPHP1</name>
<dbReference type="Proteomes" id="UP000016923">
    <property type="component" value="Unassembled WGS sequence"/>
</dbReference>
<protein>
    <recommendedName>
        <fullName evidence="2">SET domain-containing protein</fullName>
    </recommendedName>
</protein>
<feature type="compositionally biased region" description="Acidic residues" evidence="1">
    <location>
        <begin position="1"/>
        <end position="10"/>
    </location>
</feature>
<accession>S3C357</accession>
<keyword evidence="4" id="KW-1185">Reference proteome</keyword>
<evidence type="ECO:0000313" key="4">
    <source>
        <dbReference type="Proteomes" id="UP000016923"/>
    </source>
</evidence>
<dbReference type="PANTHER" id="PTHR47332">
    <property type="entry name" value="SET DOMAIN-CONTAINING PROTEIN 5"/>
    <property type="match status" value="1"/>
</dbReference>
<dbReference type="STRING" id="1262450.S3C357"/>
<dbReference type="PANTHER" id="PTHR47332:SF4">
    <property type="entry name" value="SET DOMAIN-CONTAINING PROTEIN 5"/>
    <property type="match status" value="1"/>
</dbReference>
<feature type="region of interest" description="Disordered" evidence="1">
    <location>
        <begin position="181"/>
        <end position="214"/>
    </location>
</feature>
<sequence>MVIGSDDSDCNYDASSESDHSEDKDSSADFDDNMSETQMRNEQAVRKAIGSSKGTMALLGTAEVQRQRSKCRETTTAERSLARHAVDGDSSQKQATMSRTDQTPTATLPSQFVPLEYPTGDVDASEGFDVCGFKGGKRVYRLESPHITRLQSLVVKTGVGYCYLDIESMLPPKVVEAPAEPESVESAALAEKRPPAMPAPPTPPTTPPHSPLSTTQLVDSFSALAVSASPSSPPSPQHPPHLQVNGCFVIRPSTLGGLGAFALRELYRGEHILVEEPLFRTTLFHMPHELDKLAPEKRAQFDALTGHHPDPNASTAEKIWTANTFEAGPMEAIFSLASRFNHACTPRNNIGYHFDRRKNVLIMTAIKKIPAGTELLITYGKSPSELFLRFGFRCVCGACSGFTEDMSRAYQLKNWSG</sequence>
<feature type="compositionally biased region" description="Pro residues" evidence="1">
    <location>
        <begin position="195"/>
        <end position="210"/>
    </location>
</feature>
<reference evidence="3 4" key="1">
    <citation type="journal article" date="2013" name="BMC Genomics">
        <title>The genome and transcriptome of the pine saprophyte Ophiostoma piceae, and a comparison with the bark beetle-associated pine pathogen Grosmannia clavigera.</title>
        <authorList>
            <person name="Haridas S."/>
            <person name="Wang Y."/>
            <person name="Lim L."/>
            <person name="Massoumi Alamouti S."/>
            <person name="Jackman S."/>
            <person name="Docking R."/>
            <person name="Robertson G."/>
            <person name="Birol I."/>
            <person name="Bohlmann J."/>
            <person name="Breuil C."/>
        </authorList>
    </citation>
    <scope>NUCLEOTIDE SEQUENCE [LARGE SCALE GENOMIC DNA]</scope>
    <source>
        <strain evidence="3 4">UAMH 11346</strain>
    </source>
</reference>
<dbReference type="InterPro" id="IPR046341">
    <property type="entry name" value="SET_dom_sf"/>
</dbReference>
<dbReference type="OrthoDB" id="3180714at2759"/>
<evidence type="ECO:0000256" key="1">
    <source>
        <dbReference type="SAM" id="MobiDB-lite"/>
    </source>
</evidence>
<feature type="domain" description="SET" evidence="2">
    <location>
        <begin position="246"/>
        <end position="380"/>
    </location>
</feature>
<proteinExistence type="predicted"/>
<dbReference type="VEuPathDB" id="FungiDB:F503_03020"/>
<dbReference type="EMBL" id="KE148154">
    <property type="protein sequence ID" value="EPE06191.1"/>
    <property type="molecule type" value="Genomic_DNA"/>
</dbReference>
<evidence type="ECO:0000259" key="2">
    <source>
        <dbReference type="PROSITE" id="PS50280"/>
    </source>
</evidence>
<feature type="region of interest" description="Disordered" evidence="1">
    <location>
        <begin position="1"/>
        <end position="113"/>
    </location>
</feature>
<dbReference type="SUPFAM" id="SSF82199">
    <property type="entry name" value="SET domain"/>
    <property type="match status" value="1"/>
</dbReference>
<feature type="compositionally biased region" description="Basic and acidic residues" evidence="1">
    <location>
        <begin position="70"/>
        <end position="87"/>
    </location>
</feature>
<dbReference type="InterPro" id="IPR001214">
    <property type="entry name" value="SET_dom"/>
</dbReference>
<dbReference type="eggNOG" id="KOG2084">
    <property type="taxonomic scope" value="Eukaryota"/>
</dbReference>
<dbReference type="Gene3D" id="2.170.270.10">
    <property type="entry name" value="SET domain"/>
    <property type="match status" value="1"/>
</dbReference>
<evidence type="ECO:0000313" key="3">
    <source>
        <dbReference type="EMBL" id="EPE06191.1"/>
    </source>
</evidence>
<organism evidence="3 4">
    <name type="scientific">Ophiostoma piceae (strain UAMH 11346)</name>
    <name type="common">Sap stain fungus</name>
    <dbReference type="NCBI Taxonomy" id="1262450"/>
    <lineage>
        <taxon>Eukaryota</taxon>
        <taxon>Fungi</taxon>
        <taxon>Dikarya</taxon>
        <taxon>Ascomycota</taxon>
        <taxon>Pezizomycotina</taxon>
        <taxon>Sordariomycetes</taxon>
        <taxon>Sordariomycetidae</taxon>
        <taxon>Ophiostomatales</taxon>
        <taxon>Ophiostomataceae</taxon>
        <taxon>Ophiostoma</taxon>
    </lineage>
</organism>
<dbReference type="InterPro" id="IPR053185">
    <property type="entry name" value="SET_domain_protein"/>
</dbReference>
<feature type="compositionally biased region" description="Basic and acidic residues" evidence="1">
    <location>
        <begin position="17"/>
        <end position="27"/>
    </location>
</feature>
<dbReference type="Pfam" id="PF00856">
    <property type="entry name" value="SET"/>
    <property type="match status" value="1"/>
</dbReference>
<dbReference type="HOGENOM" id="CLU_659053_0_0_1"/>
<dbReference type="PROSITE" id="PS50280">
    <property type="entry name" value="SET"/>
    <property type="match status" value="1"/>
</dbReference>